<reference evidence="4 5" key="1">
    <citation type="submission" date="2017-06" db="EMBL/GenBank/DDBJ databases">
        <authorList>
            <consortium name="Pathogen Informatics"/>
        </authorList>
    </citation>
    <scope>NUCLEOTIDE SEQUENCE [LARGE SCALE GENOMIC DNA]</scope>
    <source>
        <strain evidence="4 5">NCTC13015</strain>
    </source>
</reference>
<feature type="region of interest" description="Disordered" evidence="1">
    <location>
        <begin position="306"/>
        <end position="353"/>
    </location>
</feature>
<dbReference type="AlphaFoldDB" id="A0A240AQW5"/>
<evidence type="ECO:0000256" key="2">
    <source>
        <dbReference type="SAM" id="SignalP"/>
    </source>
</evidence>
<sequence>MASNSSAVRAFFVALLAGTVGMGSYAMTTGTDAGGNGTEGGQQAQHGDAAPAPFTTADQGSCLTWTVGEGGAISGFEQTDCAGEHRFEVASRQDLAVYPTAEFGENAPMPNPTRQAQLREELCGASTVRYLEGRYDPHGRYSIAPILPPASAWEAGDRTMLCGLQETDRAGEPILTTGRVVEQDQARTFEPGECVAIDGANSLSVVDCAAAHQMEITSRVDLAPVFPEGTPSVEDQDKHLGDVCTKAAHDYLGSEENLYQISLQPFWTTQQAAAWEGGSHSVNCALVFSSPEGGFAELTGTATGGKEVLRIDGNPPPDRPKRRPLREHQAPPAPEAAPDAPEAAPPAPEEAPQ</sequence>
<feature type="domain" description="Septum formation-related" evidence="3">
    <location>
        <begin position="59"/>
        <end position="284"/>
    </location>
</feature>
<dbReference type="OrthoDB" id="4266126at2"/>
<dbReference type="RefSeq" id="WP_038592936.1">
    <property type="nucleotide sequence ID" value="NZ_CP009211.1"/>
</dbReference>
<feature type="chain" id="PRO_5011256834" evidence="2">
    <location>
        <begin position="27"/>
        <end position="353"/>
    </location>
</feature>
<proteinExistence type="predicted"/>
<feature type="signal peptide" evidence="2">
    <location>
        <begin position="1"/>
        <end position="26"/>
    </location>
</feature>
<gene>
    <name evidence="4" type="ORF">SAMEA4535761_02292</name>
</gene>
<keyword evidence="2" id="KW-0732">Signal</keyword>
<organism evidence="4 5">
    <name type="scientific">Corynebacterium imitans</name>
    <dbReference type="NCBI Taxonomy" id="156978"/>
    <lineage>
        <taxon>Bacteria</taxon>
        <taxon>Bacillati</taxon>
        <taxon>Actinomycetota</taxon>
        <taxon>Actinomycetes</taxon>
        <taxon>Mycobacteriales</taxon>
        <taxon>Corynebacteriaceae</taxon>
        <taxon>Corynebacterium</taxon>
    </lineage>
</organism>
<dbReference type="EMBL" id="LT906467">
    <property type="protein sequence ID" value="SNV85619.1"/>
    <property type="molecule type" value="Genomic_DNA"/>
</dbReference>
<dbReference type="Pfam" id="PF13845">
    <property type="entry name" value="Septum_form"/>
    <property type="match status" value="1"/>
</dbReference>
<evidence type="ECO:0000259" key="3">
    <source>
        <dbReference type="Pfam" id="PF13845"/>
    </source>
</evidence>
<accession>A0A240AQW5</accession>
<evidence type="ECO:0000256" key="1">
    <source>
        <dbReference type="SAM" id="MobiDB-lite"/>
    </source>
</evidence>
<feature type="region of interest" description="Disordered" evidence="1">
    <location>
        <begin position="33"/>
        <end position="55"/>
    </location>
</feature>
<evidence type="ECO:0000313" key="4">
    <source>
        <dbReference type="EMBL" id="SNV85619.1"/>
    </source>
</evidence>
<evidence type="ECO:0000313" key="5">
    <source>
        <dbReference type="Proteomes" id="UP000215374"/>
    </source>
</evidence>
<feature type="compositionally biased region" description="Pro residues" evidence="1">
    <location>
        <begin position="343"/>
        <end position="353"/>
    </location>
</feature>
<protein>
    <submittedName>
        <fullName evidence="4">Putative secreted protein</fullName>
    </submittedName>
</protein>
<name>A0A240AQW5_9CORY</name>
<dbReference type="InterPro" id="IPR026004">
    <property type="entry name" value="Septum_form"/>
</dbReference>
<dbReference type="Proteomes" id="UP000215374">
    <property type="component" value="Chromosome 1"/>
</dbReference>